<feature type="transmembrane region" description="Helical" evidence="1">
    <location>
        <begin position="133"/>
        <end position="156"/>
    </location>
</feature>
<evidence type="ECO:0000256" key="1">
    <source>
        <dbReference type="SAM" id="Phobius"/>
    </source>
</evidence>
<evidence type="ECO:0000313" key="2">
    <source>
        <dbReference type="EMBL" id="TLQ38667.1"/>
    </source>
</evidence>
<keyword evidence="1" id="KW-0812">Transmembrane</keyword>
<comment type="caution">
    <text evidence="2">The sequence shown here is derived from an EMBL/GenBank/DDBJ whole genome shotgun (WGS) entry which is preliminary data.</text>
</comment>
<sequence length="231" mass="26459">MKRTLKLHFFNIKRTYLYAALFMYGIHALFWLIALLVEGPEFYSIMTTQPTWLALLTFLFFPFTFLGILYPVFDGFTSFDTSLRVGISRTSYFIIQIVTYILVTLIMSFANGLTEIPWTGSTSTYFSQLIVEYFSFTTIAFELIITLALVIIMLAVYRFKVKVLIPFVFLGSLFGLVAGVSYSVADSTFLIDQLLNVIEFIMNNTELFMSMVITVLIGIYCLMVSKIEVQD</sequence>
<feature type="transmembrane region" description="Helical" evidence="1">
    <location>
        <begin position="93"/>
        <end position="113"/>
    </location>
</feature>
<name>A0A5R9DVE5_9LACT</name>
<dbReference type="RefSeq" id="WP_138405520.1">
    <property type="nucleotide sequence ID" value="NZ_VBSP01000069.1"/>
</dbReference>
<gene>
    <name evidence="2" type="ORF">FEZ33_11525</name>
</gene>
<accession>A0A5R9DVE5</accession>
<dbReference type="AlphaFoldDB" id="A0A5R9DVE5"/>
<feature type="transmembrane region" description="Helical" evidence="1">
    <location>
        <begin position="205"/>
        <end position="225"/>
    </location>
</feature>
<feature type="transmembrane region" description="Helical" evidence="1">
    <location>
        <begin position="52"/>
        <end position="73"/>
    </location>
</feature>
<dbReference type="EMBL" id="VBSP01000069">
    <property type="protein sequence ID" value="TLQ38667.1"/>
    <property type="molecule type" value="Genomic_DNA"/>
</dbReference>
<protein>
    <submittedName>
        <fullName evidence="2">Uncharacterized protein</fullName>
    </submittedName>
</protein>
<feature type="transmembrane region" description="Helical" evidence="1">
    <location>
        <begin position="16"/>
        <end position="37"/>
    </location>
</feature>
<feature type="transmembrane region" description="Helical" evidence="1">
    <location>
        <begin position="163"/>
        <end position="185"/>
    </location>
</feature>
<evidence type="ECO:0000313" key="3">
    <source>
        <dbReference type="Proteomes" id="UP000306420"/>
    </source>
</evidence>
<keyword evidence="1" id="KW-0472">Membrane</keyword>
<reference evidence="2 3" key="1">
    <citation type="submission" date="2019-05" db="EMBL/GenBank/DDBJ databases">
        <title>The metagenome of a microbial culture collection derived from dairy environment covers the genomic content of the human microbiome.</title>
        <authorList>
            <person name="Roder T."/>
            <person name="Wuthrich D."/>
            <person name="Sattari Z."/>
            <person name="Von Ah U."/>
            <person name="Bar C."/>
            <person name="Ronchi F."/>
            <person name="Macpherson A.J."/>
            <person name="Ganal-Vonarburg S.C."/>
            <person name="Bruggmann R."/>
            <person name="Vergeres G."/>
        </authorList>
    </citation>
    <scope>NUCLEOTIDE SEQUENCE [LARGE SCALE GENOMIC DNA]</scope>
    <source>
        <strain evidence="2 3">FAM 24227</strain>
    </source>
</reference>
<keyword evidence="1" id="KW-1133">Transmembrane helix</keyword>
<dbReference type="Proteomes" id="UP000306420">
    <property type="component" value="Unassembled WGS sequence"/>
</dbReference>
<organism evidence="2 3">
    <name type="scientific">Ruoffia tabacinasalis</name>
    <dbReference type="NCBI Taxonomy" id="87458"/>
    <lineage>
        <taxon>Bacteria</taxon>
        <taxon>Bacillati</taxon>
        <taxon>Bacillota</taxon>
        <taxon>Bacilli</taxon>
        <taxon>Lactobacillales</taxon>
        <taxon>Aerococcaceae</taxon>
        <taxon>Ruoffia</taxon>
    </lineage>
</organism>
<dbReference type="OrthoDB" id="2339561at2"/>
<proteinExistence type="predicted"/>